<dbReference type="InterPro" id="IPR002575">
    <property type="entry name" value="Aminoglycoside_PTrfase"/>
</dbReference>
<dbReference type="Gene3D" id="3.90.1200.10">
    <property type="match status" value="1"/>
</dbReference>
<dbReference type="RefSeq" id="WP_203907054.1">
    <property type="nucleotide sequence ID" value="NZ_BONY01000006.1"/>
</dbReference>
<evidence type="ECO:0000313" key="3">
    <source>
        <dbReference type="Proteomes" id="UP000612899"/>
    </source>
</evidence>
<feature type="domain" description="Aminoglycoside phosphotransferase" evidence="1">
    <location>
        <begin position="66"/>
        <end position="242"/>
    </location>
</feature>
<sequence>MTQLLLPAVPYDATAQRPSWDDLPSALRSALEARLGAPVVGASVSGCGFTPGFAALLTTVDGTQHFVKAAHLSIEVAQWYAQEAKVTAALPPGIPTAALRWSGELADHVVLCFDAVAGARTPSLPWSLPELNECLDALTAAARALAEPVPQILALQLDPFSNVLDHALSQWRSGQAGPDPQRDALIALEARFDELTRESTTFVHGDLRLDNLLIDSAGTAWICDWNFLGHGPPWFDLLTVLISAEAGGLDVDTLFAEHPLAVNLPPDALDAGLAAILGYYRYSGARPEIDTSPAVRGHQRYYADLTGRWLARRQGWA</sequence>
<dbReference type="InterPro" id="IPR011009">
    <property type="entry name" value="Kinase-like_dom_sf"/>
</dbReference>
<dbReference type="Proteomes" id="UP000612899">
    <property type="component" value="Unassembled WGS sequence"/>
</dbReference>
<evidence type="ECO:0000259" key="1">
    <source>
        <dbReference type="Pfam" id="PF01636"/>
    </source>
</evidence>
<comment type="caution">
    <text evidence="2">The sequence shown here is derived from an EMBL/GenBank/DDBJ whole genome shotgun (WGS) entry which is preliminary data.</text>
</comment>
<evidence type="ECO:0000313" key="2">
    <source>
        <dbReference type="EMBL" id="GIH03126.1"/>
    </source>
</evidence>
<protein>
    <recommendedName>
        <fullName evidence="1">Aminoglycoside phosphotransferase domain-containing protein</fullName>
    </recommendedName>
</protein>
<proteinExistence type="predicted"/>
<name>A0A8J3Q4A5_9ACTN</name>
<dbReference type="Pfam" id="PF01636">
    <property type="entry name" value="APH"/>
    <property type="match status" value="1"/>
</dbReference>
<accession>A0A8J3Q4A5</accession>
<dbReference type="SUPFAM" id="SSF56112">
    <property type="entry name" value="Protein kinase-like (PK-like)"/>
    <property type="match status" value="1"/>
</dbReference>
<dbReference type="EMBL" id="BONY01000006">
    <property type="protein sequence ID" value="GIH03126.1"/>
    <property type="molecule type" value="Genomic_DNA"/>
</dbReference>
<organism evidence="2 3">
    <name type="scientific">Rhizocola hellebori</name>
    <dbReference type="NCBI Taxonomy" id="1392758"/>
    <lineage>
        <taxon>Bacteria</taxon>
        <taxon>Bacillati</taxon>
        <taxon>Actinomycetota</taxon>
        <taxon>Actinomycetes</taxon>
        <taxon>Micromonosporales</taxon>
        <taxon>Micromonosporaceae</taxon>
        <taxon>Rhizocola</taxon>
    </lineage>
</organism>
<dbReference type="AlphaFoldDB" id="A0A8J3Q4A5"/>
<reference evidence="2" key="1">
    <citation type="submission" date="2021-01" db="EMBL/GenBank/DDBJ databases">
        <title>Whole genome shotgun sequence of Rhizocola hellebori NBRC 109834.</title>
        <authorList>
            <person name="Komaki H."/>
            <person name="Tamura T."/>
        </authorList>
    </citation>
    <scope>NUCLEOTIDE SEQUENCE</scope>
    <source>
        <strain evidence="2">NBRC 109834</strain>
    </source>
</reference>
<keyword evidence="3" id="KW-1185">Reference proteome</keyword>
<gene>
    <name evidence="2" type="ORF">Rhe02_11930</name>
</gene>